<dbReference type="AlphaFoldDB" id="A0A9W4WR23"/>
<keyword evidence="1" id="KW-0812">Transmembrane</keyword>
<keyword evidence="1" id="KW-0472">Membrane</keyword>
<feature type="transmembrane region" description="Helical" evidence="1">
    <location>
        <begin position="445"/>
        <end position="465"/>
    </location>
</feature>
<evidence type="ECO:0000256" key="1">
    <source>
        <dbReference type="SAM" id="Phobius"/>
    </source>
</evidence>
<dbReference type="EMBL" id="CAMKVN010000245">
    <property type="protein sequence ID" value="CAI2165719.1"/>
    <property type="molecule type" value="Genomic_DNA"/>
</dbReference>
<protein>
    <submittedName>
        <fullName evidence="2">10972_t:CDS:1</fullName>
    </submittedName>
</protein>
<accession>A0A9W4WR23</accession>
<name>A0A9W4WR23_9GLOM</name>
<evidence type="ECO:0000313" key="3">
    <source>
        <dbReference type="Proteomes" id="UP001153678"/>
    </source>
</evidence>
<dbReference type="Proteomes" id="UP001153678">
    <property type="component" value="Unassembled WGS sequence"/>
</dbReference>
<evidence type="ECO:0000313" key="2">
    <source>
        <dbReference type="EMBL" id="CAI2165719.1"/>
    </source>
</evidence>
<keyword evidence="3" id="KW-1185">Reference proteome</keyword>
<sequence>MEDKPHNGKPITMMEISPNANYIVTYSEEDKTIVGWNAGVEKGKLEPIKPTEKEHFHIIPIEDEMEKIVQMCISDNKELVYSNVEYEIIDMNNPVQEIEFFKKKILWIYSTQTKSNKWICQRIYEIPYEVNLVSISKNDKIWLRINSRIHEWDIVTGQFTIITTNLYEGETIDVKDIRISNNENFTCLKTNNKIIVYSKTDKKSVSLDSNDDQQLYNFMKCNGLHCMLLDFFNYDSNNEIWNFIIKSCWKTYNLSTDEYNHECLPKIPSLLYDFHMFVIMDGHVWKIKFDEFKFDELKFDINFLLEENIDAYYYNDEFTESWKSYFGNEADEYPFIPDNNTTELFGKPKKICELGDIRLDIYIYLHGIIGIRVYKKNNLICQEIKKTRYNKNIAIYNCKIFESNDIAIETNIGIFIFHLNTNDNKLILDNFQIISVIIIEGSLKFLIVCTSIFYHFYTVYTAIIMKK</sequence>
<proteinExistence type="predicted"/>
<comment type="caution">
    <text evidence="2">The sequence shown here is derived from an EMBL/GenBank/DDBJ whole genome shotgun (WGS) entry which is preliminary data.</text>
</comment>
<reference evidence="2" key="1">
    <citation type="submission" date="2022-08" db="EMBL/GenBank/DDBJ databases">
        <authorList>
            <person name="Kallberg Y."/>
            <person name="Tangrot J."/>
            <person name="Rosling A."/>
        </authorList>
    </citation>
    <scope>NUCLEOTIDE SEQUENCE</scope>
    <source>
        <strain evidence="2">Wild A</strain>
    </source>
</reference>
<keyword evidence="1" id="KW-1133">Transmembrane helix</keyword>
<dbReference type="SUPFAM" id="SSF69322">
    <property type="entry name" value="Tricorn protease domain 2"/>
    <property type="match status" value="1"/>
</dbReference>
<dbReference type="OrthoDB" id="2432364at2759"/>
<organism evidence="2 3">
    <name type="scientific">Funneliformis geosporum</name>
    <dbReference type="NCBI Taxonomy" id="1117311"/>
    <lineage>
        <taxon>Eukaryota</taxon>
        <taxon>Fungi</taxon>
        <taxon>Fungi incertae sedis</taxon>
        <taxon>Mucoromycota</taxon>
        <taxon>Glomeromycotina</taxon>
        <taxon>Glomeromycetes</taxon>
        <taxon>Glomerales</taxon>
        <taxon>Glomeraceae</taxon>
        <taxon>Funneliformis</taxon>
    </lineage>
</organism>
<gene>
    <name evidence="2" type="ORF">FWILDA_LOCUS2211</name>
</gene>